<evidence type="ECO:0000313" key="1">
    <source>
        <dbReference type="EMBL" id="KAB7499381.1"/>
    </source>
</evidence>
<dbReference type="AlphaFoldDB" id="A0A5N5SYV0"/>
<reference evidence="1 2" key="1">
    <citation type="journal article" date="2019" name="PLoS Biol.">
        <title>Sex chromosomes control vertical transmission of feminizing Wolbachia symbionts in an isopod.</title>
        <authorList>
            <person name="Becking T."/>
            <person name="Chebbi M.A."/>
            <person name="Giraud I."/>
            <person name="Moumen B."/>
            <person name="Laverre T."/>
            <person name="Caubet Y."/>
            <person name="Peccoud J."/>
            <person name="Gilbert C."/>
            <person name="Cordaux R."/>
        </authorList>
    </citation>
    <scope>NUCLEOTIDE SEQUENCE [LARGE SCALE GENOMIC DNA]</scope>
    <source>
        <strain evidence="1">ANa2</strain>
        <tissue evidence="1">Whole body excluding digestive tract and cuticle</tissue>
    </source>
</reference>
<proteinExistence type="predicted"/>
<comment type="caution">
    <text evidence="1">The sequence shown here is derived from an EMBL/GenBank/DDBJ whole genome shotgun (WGS) entry which is preliminary data.</text>
</comment>
<dbReference type="Proteomes" id="UP000326759">
    <property type="component" value="Unassembled WGS sequence"/>
</dbReference>
<accession>A0A5N5SYV0</accession>
<name>A0A5N5SYV0_9CRUS</name>
<sequence>ILHDEFDPKKGFVIYKASKKEHERFWQCHAEFEENSQSEIMFITVYYNPILSSVNLTVDGSWQMNSLERKIHTYDVVEGEVLMINCSTQYKKNIARIMWQTPASANEV</sequence>
<protein>
    <submittedName>
        <fullName evidence="1">Uncharacterized protein</fullName>
    </submittedName>
</protein>
<evidence type="ECO:0000313" key="2">
    <source>
        <dbReference type="Proteomes" id="UP000326759"/>
    </source>
</evidence>
<keyword evidence="2" id="KW-1185">Reference proteome</keyword>
<dbReference type="EMBL" id="SEYY01018408">
    <property type="protein sequence ID" value="KAB7499381.1"/>
    <property type="molecule type" value="Genomic_DNA"/>
</dbReference>
<feature type="non-terminal residue" evidence="1">
    <location>
        <position position="1"/>
    </location>
</feature>
<gene>
    <name evidence="1" type="ORF">Anas_11521</name>
</gene>
<organism evidence="1 2">
    <name type="scientific">Armadillidium nasatum</name>
    <dbReference type="NCBI Taxonomy" id="96803"/>
    <lineage>
        <taxon>Eukaryota</taxon>
        <taxon>Metazoa</taxon>
        <taxon>Ecdysozoa</taxon>
        <taxon>Arthropoda</taxon>
        <taxon>Crustacea</taxon>
        <taxon>Multicrustacea</taxon>
        <taxon>Malacostraca</taxon>
        <taxon>Eumalacostraca</taxon>
        <taxon>Peracarida</taxon>
        <taxon>Isopoda</taxon>
        <taxon>Oniscidea</taxon>
        <taxon>Crinocheta</taxon>
        <taxon>Armadillidiidae</taxon>
        <taxon>Armadillidium</taxon>
    </lineage>
</organism>